<feature type="domain" description="Extensin-like C-terminal" evidence="3">
    <location>
        <begin position="76"/>
        <end position="261"/>
    </location>
</feature>
<evidence type="ECO:0000256" key="1">
    <source>
        <dbReference type="SAM" id="MobiDB-lite"/>
    </source>
</evidence>
<feature type="chain" id="PRO_5018168755" evidence="2">
    <location>
        <begin position="39"/>
        <end position="261"/>
    </location>
</feature>
<dbReference type="OrthoDB" id="9809788at2"/>
<keyword evidence="2" id="KW-0732">Signal</keyword>
<evidence type="ECO:0000256" key="2">
    <source>
        <dbReference type="SAM" id="SignalP"/>
    </source>
</evidence>
<sequence>MARLKAKTRTMIFRALVRCSVEVALALALSAVATSVGALDAPSPPRRPEFQNVPLPEAKPAVGDKPPGVATESAEDCMANLRAAGVAFEPAEAPAEAPAGALDGCAIEAPVRLVSVTVGIRRVALIAKPLLGCGFALQFSDYVKNLLAPLGAGTLGASLVAIDTGSGYECRGRNRDNGTKLSAHAKGLALDVGAFVFSDGRKIRIDAQSDPQSISYIKTLRTAACGWFTTILGPGSDPYHASHLHFDIERHGSNGAYRICQ</sequence>
<dbReference type="AlphaFoldDB" id="A0A3M9XNF5"/>
<keyword evidence="5" id="KW-1185">Reference proteome</keyword>
<feature type="signal peptide" evidence="2">
    <location>
        <begin position="1"/>
        <end position="38"/>
    </location>
</feature>
<dbReference type="InterPro" id="IPR009683">
    <property type="entry name" value="Extensin-like_C"/>
</dbReference>
<evidence type="ECO:0000313" key="4">
    <source>
        <dbReference type="EMBL" id="RNJ49847.1"/>
    </source>
</evidence>
<evidence type="ECO:0000259" key="3">
    <source>
        <dbReference type="Pfam" id="PF06904"/>
    </source>
</evidence>
<organism evidence="4 5">
    <name type="scientific">Methylocystis hirsuta</name>
    <dbReference type="NCBI Taxonomy" id="369798"/>
    <lineage>
        <taxon>Bacteria</taxon>
        <taxon>Pseudomonadati</taxon>
        <taxon>Pseudomonadota</taxon>
        <taxon>Alphaproteobacteria</taxon>
        <taxon>Hyphomicrobiales</taxon>
        <taxon>Methylocystaceae</taxon>
        <taxon>Methylocystis</taxon>
    </lineage>
</organism>
<dbReference type="EMBL" id="QWDD01000001">
    <property type="protein sequence ID" value="RNJ49847.1"/>
    <property type="molecule type" value="Genomic_DNA"/>
</dbReference>
<dbReference type="Pfam" id="PF06904">
    <property type="entry name" value="Extensin-like_C"/>
    <property type="match status" value="1"/>
</dbReference>
<feature type="region of interest" description="Disordered" evidence="1">
    <location>
        <begin position="38"/>
        <end position="71"/>
    </location>
</feature>
<accession>A0A3M9XNF5</accession>
<protein>
    <submittedName>
        <fullName evidence="4">Extensin family protein</fullName>
    </submittedName>
</protein>
<gene>
    <name evidence="4" type="ORF">D1O30_09805</name>
</gene>
<evidence type="ECO:0000313" key="5">
    <source>
        <dbReference type="Proteomes" id="UP000268623"/>
    </source>
</evidence>
<dbReference type="Proteomes" id="UP000268623">
    <property type="component" value="Unassembled WGS sequence"/>
</dbReference>
<proteinExistence type="predicted"/>
<comment type="caution">
    <text evidence="4">The sequence shown here is derived from an EMBL/GenBank/DDBJ whole genome shotgun (WGS) entry which is preliminary data.</text>
</comment>
<reference evidence="4 5" key="1">
    <citation type="submission" date="2018-08" db="EMBL/GenBank/DDBJ databases">
        <title>Genome sequence of Methylocystis hirsuta CSC1, a methanotroph able to accumulate PHAs.</title>
        <authorList>
            <person name="Bordel S."/>
            <person name="Rodriguez E."/>
            <person name="Gancedo J."/>
            <person name="Munoz R."/>
        </authorList>
    </citation>
    <scope>NUCLEOTIDE SEQUENCE [LARGE SCALE GENOMIC DNA]</scope>
    <source>
        <strain evidence="4 5">CSC1</strain>
    </source>
</reference>
<name>A0A3M9XNF5_9HYPH</name>